<gene>
    <name evidence="2" type="ORF">SAMN04488122_4273</name>
</gene>
<organism evidence="2 3">
    <name type="scientific">Chitinophaga arvensicola</name>
    <dbReference type="NCBI Taxonomy" id="29529"/>
    <lineage>
        <taxon>Bacteria</taxon>
        <taxon>Pseudomonadati</taxon>
        <taxon>Bacteroidota</taxon>
        <taxon>Chitinophagia</taxon>
        <taxon>Chitinophagales</taxon>
        <taxon>Chitinophagaceae</taxon>
        <taxon>Chitinophaga</taxon>
    </lineage>
</organism>
<dbReference type="EMBL" id="FOJG01000002">
    <property type="protein sequence ID" value="SEW51514.1"/>
    <property type="molecule type" value="Genomic_DNA"/>
</dbReference>
<protein>
    <recommendedName>
        <fullName evidence="4">Carboxypeptidase regulatory-like domain-containing protein</fullName>
    </recommendedName>
</protein>
<dbReference type="Pfam" id="PF11306">
    <property type="entry name" value="DUF3108"/>
    <property type="match status" value="1"/>
</dbReference>
<reference evidence="3" key="1">
    <citation type="submission" date="2016-10" db="EMBL/GenBank/DDBJ databases">
        <authorList>
            <person name="Varghese N."/>
            <person name="Submissions S."/>
        </authorList>
    </citation>
    <scope>NUCLEOTIDE SEQUENCE [LARGE SCALE GENOMIC DNA]</scope>
    <source>
        <strain evidence="3">DSM 3695</strain>
    </source>
</reference>
<dbReference type="Proteomes" id="UP000199310">
    <property type="component" value="Unassembled WGS sequence"/>
</dbReference>
<evidence type="ECO:0000313" key="2">
    <source>
        <dbReference type="EMBL" id="SEW51514.1"/>
    </source>
</evidence>
<feature type="signal peptide" evidence="1">
    <location>
        <begin position="1"/>
        <end position="27"/>
    </location>
</feature>
<dbReference type="AlphaFoldDB" id="A0A1I0S7D2"/>
<proteinExistence type="predicted"/>
<accession>A0A1I0S7D2</accession>
<evidence type="ECO:0000256" key="1">
    <source>
        <dbReference type="SAM" id="SignalP"/>
    </source>
</evidence>
<keyword evidence="3" id="KW-1185">Reference proteome</keyword>
<evidence type="ECO:0000313" key="3">
    <source>
        <dbReference type="Proteomes" id="UP000199310"/>
    </source>
</evidence>
<dbReference type="RefSeq" id="WP_089897840.1">
    <property type="nucleotide sequence ID" value="NZ_FOJG01000002.1"/>
</dbReference>
<sequence length="434" mass="48494">MFPQFRPSILFPAALLFLTAMGNSALAQDKFDSKLLKNGKYTLACYTVNNGSESEIGTFTIGINTSGDKLALTTITALAGLEEWKDTAISDLSSFKPVYRASHSTLKDMVLHFGNNVTGYYVDKKTGKKTQIQEAGNGYFIDSYTYPFLLSLLPLSSGYSTDLPVYEYKPANNDNLKKAVVEEVKNSTWVSKYTGKHDVWEVTVVEPATNEKSVSYIDKKTRRLWQIDSWSDGQQIRMVDTENDFNSIKAAFDKDATMKMVKGGKSIIYGQVFARDFNDNGTVFAKMQVVNIKAKQVAPRGTQVILIPYNEYFKEWISVNESQRKKGREGIALSDDAAQCIKATNVYDDQGHFEFVNLMPGEYLLYTEFGFDHSYTQAEVVGYTDHYINGMFQGSSTNTVDRSYSVGSGAVVKKVVKVSKPGEKVEVKLKKTHA</sequence>
<evidence type="ECO:0008006" key="4">
    <source>
        <dbReference type="Google" id="ProtNLM"/>
    </source>
</evidence>
<name>A0A1I0S7D2_9BACT</name>
<dbReference type="STRING" id="29529.SAMN04488122_4273"/>
<keyword evidence="1" id="KW-0732">Signal</keyword>
<feature type="chain" id="PRO_5011554698" description="Carboxypeptidase regulatory-like domain-containing protein" evidence="1">
    <location>
        <begin position="28"/>
        <end position="434"/>
    </location>
</feature>
<dbReference type="InterPro" id="IPR021457">
    <property type="entry name" value="DUF3108"/>
</dbReference>
<dbReference type="SUPFAM" id="SSF117074">
    <property type="entry name" value="Hypothetical protein PA1324"/>
    <property type="match status" value="1"/>
</dbReference>
<dbReference type="OrthoDB" id="1297652at2"/>